<dbReference type="InterPro" id="IPR050330">
    <property type="entry name" value="Bact_OuterMem_StrucFunc"/>
</dbReference>
<evidence type="ECO:0000256" key="1">
    <source>
        <dbReference type="ARBA" id="ARBA00004442"/>
    </source>
</evidence>
<dbReference type="InterPro" id="IPR006665">
    <property type="entry name" value="OmpA-like"/>
</dbReference>
<dbReference type="OrthoDB" id="345640at2"/>
<evidence type="ECO:0000256" key="4">
    <source>
        <dbReference type="PROSITE-ProRule" id="PRU00473"/>
    </source>
</evidence>
<dbReference type="InterPro" id="IPR006664">
    <property type="entry name" value="OMP_bac"/>
</dbReference>
<evidence type="ECO:0000256" key="2">
    <source>
        <dbReference type="ARBA" id="ARBA00023136"/>
    </source>
</evidence>
<dbReference type="Proteomes" id="UP000298458">
    <property type="component" value="Unassembled WGS sequence"/>
</dbReference>
<organism evidence="6 7">
    <name type="scientific">Leptospira fletcheri</name>
    <dbReference type="NCBI Taxonomy" id="2484981"/>
    <lineage>
        <taxon>Bacteria</taxon>
        <taxon>Pseudomonadati</taxon>
        <taxon>Spirochaetota</taxon>
        <taxon>Spirochaetia</taxon>
        <taxon>Leptospirales</taxon>
        <taxon>Leptospiraceae</taxon>
        <taxon>Leptospira</taxon>
    </lineage>
</organism>
<comment type="caution">
    <text evidence="6">The sequence shown here is derived from an EMBL/GenBank/DDBJ whole genome shotgun (WGS) entry which is preliminary data.</text>
</comment>
<name>A0A4R9GIQ8_9LEPT</name>
<dbReference type="InterPro" id="IPR036737">
    <property type="entry name" value="OmpA-like_sf"/>
</dbReference>
<dbReference type="Gene3D" id="2.60.40.1120">
    <property type="entry name" value="Carboxypeptidase-like, regulatory domain"/>
    <property type="match status" value="1"/>
</dbReference>
<dbReference type="AlphaFoldDB" id="A0A4R9GIQ8"/>
<dbReference type="InterPro" id="IPR011659">
    <property type="entry name" value="WD40"/>
</dbReference>
<keyword evidence="2 4" id="KW-0472">Membrane</keyword>
<dbReference type="PRINTS" id="PR01021">
    <property type="entry name" value="OMPADOMAIN"/>
</dbReference>
<dbReference type="RefSeq" id="WP_135766744.1">
    <property type="nucleotide sequence ID" value="NZ_RQET01000003.1"/>
</dbReference>
<protein>
    <recommendedName>
        <fullName evidence="5">OmpA-like domain-containing protein</fullName>
    </recommendedName>
</protein>
<evidence type="ECO:0000313" key="7">
    <source>
        <dbReference type="Proteomes" id="UP000298458"/>
    </source>
</evidence>
<evidence type="ECO:0000259" key="5">
    <source>
        <dbReference type="PROSITE" id="PS51123"/>
    </source>
</evidence>
<dbReference type="CDD" id="cd07185">
    <property type="entry name" value="OmpA_C-like"/>
    <property type="match status" value="1"/>
</dbReference>
<dbReference type="InterPro" id="IPR006690">
    <property type="entry name" value="OMPA-like_CS"/>
</dbReference>
<sequence>MRFPRWIRPLLLFFSIFSGLNAEEKVLEGKLLQFGRLLHSGEEFVTLISNDLGPELSRHEKETIRILCEMKGKNCEPLRFDLSPFAEQTGLAPWTLKKIPDYVGRGLYSINPVVSPDGKALFWTVFRPQGRHGTQRIWMAEKDEFGIWKDGKEMPPPLNNELPTSVLAALSGGNELFLFGSYDDEEQKKKLEDELQERKKEAYQNIDRDPEVHSKIESIEEEYRKKKEALARRVPLYRSYKENQSWSVPKIIQFPGFYNHYRKKTNPSQEVFGGSTLSSNGRVLIFSVQREDSVGKLDLYVSYRREDGTYVFGQNLGNGINTEKEEMAPFLASDDRTLYFSSDGHKGISVYVTRRIGDGWDKWTKPTEVSENLKGTNFFSIPANSQWAYLSKEGKLYMAYLPEEFRPGAVVVVEGRVKDENGNSLSAEIHYESLTNLSKLGSAKSDPKDGSFSIVLPYGQKYGIYVEKKGYLTVSRNLDLTTSEKKDKVATEFVLPTLAAGRQVRLDNIFFETNRFELTKDSEPELDRLAEILKADPNLKIRIEGHTDNIGKEKDNQVLSENRAKAVSEYLRSHHGIDPTRLHTVGYGDSIPIAPNDTPENRQKNRRVVFIISE</sequence>
<dbReference type="EMBL" id="RQET01000003">
    <property type="protein sequence ID" value="TGK12899.1"/>
    <property type="molecule type" value="Genomic_DNA"/>
</dbReference>
<dbReference type="Pfam" id="PF00691">
    <property type="entry name" value="OmpA"/>
    <property type="match status" value="1"/>
</dbReference>
<gene>
    <name evidence="6" type="ORF">EHO60_03225</name>
</gene>
<dbReference type="SUPFAM" id="SSF103088">
    <property type="entry name" value="OmpA-like"/>
    <property type="match status" value="1"/>
</dbReference>
<accession>A0A4R9GIQ8</accession>
<reference evidence="6" key="1">
    <citation type="journal article" date="2019" name="PLoS Negl. Trop. Dis.">
        <title>Revisiting the worldwide diversity of Leptospira species in the environment.</title>
        <authorList>
            <person name="Vincent A.T."/>
            <person name="Schiettekatte O."/>
            <person name="Bourhy P."/>
            <person name="Veyrier F.J."/>
            <person name="Picardeau M."/>
        </authorList>
    </citation>
    <scope>NUCLEOTIDE SEQUENCE [LARGE SCALE GENOMIC DNA]</scope>
    <source>
        <strain evidence="6">SSW15</strain>
    </source>
</reference>
<dbReference type="Pfam" id="PF07676">
    <property type="entry name" value="PD40"/>
    <property type="match status" value="3"/>
</dbReference>
<proteinExistence type="predicted"/>
<dbReference type="PANTHER" id="PTHR30329">
    <property type="entry name" value="STATOR ELEMENT OF FLAGELLAR MOTOR COMPLEX"/>
    <property type="match status" value="1"/>
</dbReference>
<keyword evidence="7" id="KW-1185">Reference proteome</keyword>
<dbReference type="Gene3D" id="3.30.1330.60">
    <property type="entry name" value="OmpA-like domain"/>
    <property type="match status" value="1"/>
</dbReference>
<dbReference type="PANTHER" id="PTHR30329:SF21">
    <property type="entry name" value="LIPOPROTEIN YIAD-RELATED"/>
    <property type="match status" value="1"/>
</dbReference>
<keyword evidence="3" id="KW-0998">Cell outer membrane</keyword>
<dbReference type="SUPFAM" id="SSF82171">
    <property type="entry name" value="DPP6 N-terminal domain-like"/>
    <property type="match status" value="1"/>
</dbReference>
<feature type="domain" description="OmpA-like" evidence="5">
    <location>
        <begin position="498"/>
        <end position="614"/>
    </location>
</feature>
<evidence type="ECO:0000256" key="3">
    <source>
        <dbReference type="ARBA" id="ARBA00023237"/>
    </source>
</evidence>
<comment type="subcellular location">
    <subcellularLocation>
        <location evidence="1">Cell outer membrane</location>
    </subcellularLocation>
</comment>
<dbReference type="PROSITE" id="PS51123">
    <property type="entry name" value="OMPA_2"/>
    <property type="match status" value="1"/>
</dbReference>
<dbReference type="PROSITE" id="PS01068">
    <property type="entry name" value="OMPA_1"/>
    <property type="match status" value="1"/>
</dbReference>
<evidence type="ECO:0000313" key="6">
    <source>
        <dbReference type="EMBL" id="TGK12899.1"/>
    </source>
</evidence>
<dbReference type="GO" id="GO:0009279">
    <property type="term" value="C:cell outer membrane"/>
    <property type="evidence" value="ECO:0007669"/>
    <property type="project" value="UniProtKB-SubCell"/>
</dbReference>